<protein>
    <submittedName>
        <fullName evidence="1">Uncharacterized protein</fullName>
    </submittedName>
</protein>
<dbReference type="Proteomes" id="UP001056120">
    <property type="component" value="Linkage Group LG27"/>
</dbReference>
<comment type="caution">
    <text evidence="1">The sequence shown here is derived from an EMBL/GenBank/DDBJ whole genome shotgun (WGS) entry which is preliminary data.</text>
</comment>
<sequence>MDPKDHNHRSFNMAMYGIFVAIEAILMGAVVEMTERSQENRIQMGICLATLVINYVAALWLFSQTTTVIPHIEAHKIIFFKVIFIFTGILSPYLAFSVLLPEWFNCLGYSSIDGVCRAEDNPLFVISSPSPRTGKIHPQHKPPFQQICDFVFEQRFLSHFFNFPIW</sequence>
<evidence type="ECO:0000313" key="1">
    <source>
        <dbReference type="EMBL" id="KAI3686205.1"/>
    </source>
</evidence>
<organism evidence="1 2">
    <name type="scientific">Smallanthus sonchifolius</name>
    <dbReference type="NCBI Taxonomy" id="185202"/>
    <lineage>
        <taxon>Eukaryota</taxon>
        <taxon>Viridiplantae</taxon>
        <taxon>Streptophyta</taxon>
        <taxon>Embryophyta</taxon>
        <taxon>Tracheophyta</taxon>
        <taxon>Spermatophyta</taxon>
        <taxon>Magnoliopsida</taxon>
        <taxon>eudicotyledons</taxon>
        <taxon>Gunneridae</taxon>
        <taxon>Pentapetalae</taxon>
        <taxon>asterids</taxon>
        <taxon>campanulids</taxon>
        <taxon>Asterales</taxon>
        <taxon>Asteraceae</taxon>
        <taxon>Asteroideae</taxon>
        <taxon>Heliantheae alliance</taxon>
        <taxon>Millerieae</taxon>
        <taxon>Smallanthus</taxon>
    </lineage>
</organism>
<proteinExistence type="predicted"/>
<dbReference type="EMBL" id="CM042044">
    <property type="protein sequence ID" value="KAI3686205.1"/>
    <property type="molecule type" value="Genomic_DNA"/>
</dbReference>
<keyword evidence="2" id="KW-1185">Reference proteome</keyword>
<reference evidence="1 2" key="2">
    <citation type="journal article" date="2022" name="Mol. Ecol. Resour.">
        <title>The genomes of chicory, endive, great burdock and yacon provide insights into Asteraceae paleo-polyploidization history and plant inulin production.</title>
        <authorList>
            <person name="Fan W."/>
            <person name="Wang S."/>
            <person name="Wang H."/>
            <person name="Wang A."/>
            <person name="Jiang F."/>
            <person name="Liu H."/>
            <person name="Zhao H."/>
            <person name="Xu D."/>
            <person name="Zhang Y."/>
        </authorList>
    </citation>
    <scope>NUCLEOTIDE SEQUENCE [LARGE SCALE GENOMIC DNA]</scope>
    <source>
        <strain evidence="2">cv. Yunnan</strain>
        <tissue evidence="1">Leaves</tissue>
    </source>
</reference>
<name>A0ACB8YMC4_9ASTR</name>
<accession>A0ACB8YMC4</accession>
<evidence type="ECO:0000313" key="2">
    <source>
        <dbReference type="Proteomes" id="UP001056120"/>
    </source>
</evidence>
<reference evidence="2" key="1">
    <citation type="journal article" date="2022" name="Mol. Ecol. Resour.">
        <title>The genomes of chicory, endive, great burdock and yacon provide insights into Asteraceae palaeo-polyploidization history and plant inulin production.</title>
        <authorList>
            <person name="Fan W."/>
            <person name="Wang S."/>
            <person name="Wang H."/>
            <person name="Wang A."/>
            <person name="Jiang F."/>
            <person name="Liu H."/>
            <person name="Zhao H."/>
            <person name="Xu D."/>
            <person name="Zhang Y."/>
        </authorList>
    </citation>
    <scope>NUCLEOTIDE SEQUENCE [LARGE SCALE GENOMIC DNA]</scope>
    <source>
        <strain evidence="2">cv. Yunnan</strain>
    </source>
</reference>
<gene>
    <name evidence="1" type="ORF">L1987_79878</name>
</gene>